<comment type="caution">
    <text evidence="1">The sequence shown here is derived from an EMBL/GenBank/DDBJ whole genome shotgun (WGS) entry which is preliminary data.</text>
</comment>
<gene>
    <name evidence="1" type="ORF">PF002_g32397</name>
</gene>
<name>A0A6A3V9L5_9STRA</name>
<dbReference type="AlphaFoldDB" id="A0A6A3V9L5"/>
<dbReference type="Proteomes" id="UP000440367">
    <property type="component" value="Unassembled WGS sequence"/>
</dbReference>
<organism evidence="1 2">
    <name type="scientific">Phytophthora fragariae</name>
    <dbReference type="NCBI Taxonomy" id="53985"/>
    <lineage>
        <taxon>Eukaryota</taxon>
        <taxon>Sar</taxon>
        <taxon>Stramenopiles</taxon>
        <taxon>Oomycota</taxon>
        <taxon>Peronosporomycetes</taxon>
        <taxon>Peronosporales</taxon>
        <taxon>Peronosporaceae</taxon>
        <taxon>Phytophthora</taxon>
    </lineage>
</organism>
<accession>A0A6A3V9L5</accession>
<proteinExistence type="predicted"/>
<evidence type="ECO:0008006" key="3">
    <source>
        <dbReference type="Google" id="ProtNLM"/>
    </source>
</evidence>
<evidence type="ECO:0000313" key="2">
    <source>
        <dbReference type="Proteomes" id="UP000440367"/>
    </source>
</evidence>
<evidence type="ECO:0000313" key="1">
    <source>
        <dbReference type="EMBL" id="KAE9161337.1"/>
    </source>
</evidence>
<protein>
    <recommendedName>
        <fullName evidence="3">DDE Tnp4 domain-containing protein</fullName>
    </recommendedName>
</protein>
<feature type="non-terminal residue" evidence="1">
    <location>
        <position position="44"/>
    </location>
</feature>
<sequence length="44" mass="5428">MRAELVDRTDRDNYNFHVSQLRIRIEMAFGLLVNKWRIFKQPLH</sequence>
<dbReference type="EMBL" id="QXGD01007198">
    <property type="protein sequence ID" value="KAE9161337.1"/>
    <property type="molecule type" value="Genomic_DNA"/>
</dbReference>
<reference evidence="1 2" key="1">
    <citation type="submission" date="2018-08" db="EMBL/GenBank/DDBJ databases">
        <title>Genomic investigation of the strawberry pathogen Phytophthora fragariae indicates pathogenicity is determined by transcriptional variation in three key races.</title>
        <authorList>
            <person name="Adams T.M."/>
            <person name="Armitage A.D."/>
            <person name="Sobczyk M.K."/>
            <person name="Bates H.J."/>
            <person name="Dunwell J.M."/>
            <person name="Nellist C.F."/>
            <person name="Harrison R.J."/>
        </authorList>
    </citation>
    <scope>NUCLEOTIDE SEQUENCE [LARGE SCALE GENOMIC DNA]</scope>
    <source>
        <strain evidence="1 2">BC-1</strain>
    </source>
</reference>